<gene>
    <name evidence="3" type="ORF">VTL71DRAFT_5719</name>
</gene>
<name>A0ABR4BYF6_9HELO</name>
<evidence type="ECO:0000256" key="1">
    <source>
        <dbReference type="SAM" id="SignalP"/>
    </source>
</evidence>
<dbReference type="InterPro" id="IPR036398">
    <property type="entry name" value="CA_dom_sf"/>
</dbReference>
<feature type="chain" id="PRO_5047049866" description="Alpha-carbonic anhydrase domain-containing protein" evidence="1">
    <location>
        <begin position="17"/>
        <end position="270"/>
    </location>
</feature>
<proteinExistence type="predicted"/>
<dbReference type="PROSITE" id="PS51257">
    <property type="entry name" value="PROKAR_LIPOPROTEIN"/>
    <property type="match status" value="1"/>
</dbReference>
<comment type="caution">
    <text evidence="3">The sequence shown here is derived from an EMBL/GenBank/DDBJ whole genome shotgun (WGS) entry which is preliminary data.</text>
</comment>
<dbReference type="SMART" id="SM01057">
    <property type="entry name" value="Carb_anhydrase"/>
    <property type="match status" value="1"/>
</dbReference>
<evidence type="ECO:0000259" key="2">
    <source>
        <dbReference type="PROSITE" id="PS51144"/>
    </source>
</evidence>
<accession>A0ABR4BYF6</accession>
<reference evidence="3 4" key="1">
    <citation type="journal article" date="2024" name="Commun. Biol.">
        <title>Comparative genomic analysis of thermophilic fungi reveals convergent evolutionary adaptations and gene losses.</title>
        <authorList>
            <person name="Steindorff A.S."/>
            <person name="Aguilar-Pontes M.V."/>
            <person name="Robinson A.J."/>
            <person name="Andreopoulos B."/>
            <person name="LaButti K."/>
            <person name="Kuo A."/>
            <person name="Mondo S."/>
            <person name="Riley R."/>
            <person name="Otillar R."/>
            <person name="Haridas S."/>
            <person name="Lipzen A."/>
            <person name="Grimwood J."/>
            <person name="Schmutz J."/>
            <person name="Clum A."/>
            <person name="Reid I.D."/>
            <person name="Moisan M.C."/>
            <person name="Butler G."/>
            <person name="Nguyen T.T.M."/>
            <person name="Dewar K."/>
            <person name="Conant G."/>
            <person name="Drula E."/>
            <person name="Henrissat B."/>
            <person name="Hansel C."/>
            <person name="Singer S."/>
            <person name="Hutchinson M.I."/>
            <person name="de Vries R.P."/>
            <person name="Natvig D.O."/>
            <person name="Powell A.J."/>
            <person name="Tsang A."/>
            <person name="Grigoriev I.V."/>
        </authorList>
    </citation>
    <scope>NUCLEOTIDE SEQUENCE [LARGE SCALE GENOMIC DNA]</scope>
    <source>
        <strain evidence="3 4">CBS 494.80</strain>
    </source>
</reference>
<organism evidence="3 4">
    <name type="scientific">Oculimacula yallundae</name>
    <dbReference type="NCBI Taxonomy" id="86028"/>
    <lineage>
        <taxon>Eukaryota</taxon>
        <taxon>Fungi</taxon>
        <taxon>Dikarya</taxon>
        <taxon>Ascomycota</taxon>
        <taxon>Pezizomycotina</taxon>
        <taxon>Leotiomycetes</taxon>
        <taxon>Helotiales</taxon>
        <taxon>Ploettnerulaceae</taxon>
        <taxon>Oculimacula</taxon>
    </lineage>
</organism>
<dbReference type="Proteomes" id="UP001595075">
    <property type="component" value="Unassembled WGS sequence"/>
</dbReference>
<dbReference type="InterPro" id="IPR001148">
    <property type="entry name" value="CA_dom"/>
</dbReference>
<keyword evidence="4" id="KW-1185">Reference proteome</keyword>
<dbReference type="CDD" id="cd03124">
    <property type="entry name" value="alpha_CA_prokaryotic_like"/>
    <property type="match status" value="1"/>
</dbReference>
<keyword evidence="1" id="KW-0732">Signal</keyword>
<dbReference type="InterPro" id="IPR023561">
    <property type="entry name" value="Carbonic_anhydrase_a-class"/>
</dbReference>
<feature type="domain" description="Alpha-carbonic anhydrase" evidence="2">
    <location>
        <begin position="38"/>
        <end position="270"/>
    </location>
</feature>
<protein>
    <recommendedName>
        <fullName evidence="2">Alpha-carbonic anhydrase domain-containing protein</fullName>
    </recommendedName>
</protein>
<dbReference type="Gene3D" id="3.10.200.10">
    <property type="entry name" value="Alpha carbonic anhydrase"/>
    <property type="match status" value="1"/>
</dbReference>
<sequence length="270" mass="29059">MLRALVSLAAVASVLACPQHDFNTRAVDGLNKRADGPAAWTYGASGTWGVKESINDTVCNTGMTQSPINLPTDKFSTAHAPKFSYTKLVSGSLFNWGFGPAFSLNKTNGEDYSGNPSFTYGNQTVYLLSFHTHAPSEHLIGGQRTRAELHLVHGDAAGTPKGVVGIRVNPSAKSSKFIEQVISKTPGHESLTRAPMDGIDMSLALAEAGGVKKFWTYKGSLTTPPCSEGLRWWVAGDVMQVSDVQMQALLDVSVYSARNEQMVWNHGINL</sequence>
<feature type="signal peptide" evidence="1">
    <location>
        <begin position="1"/>
        <end position="16"/>
    </location>
</feature>
<dbReference type="EMBL" id="JAZHXI010000016">
    <property type="protein sequence ID" value="KAL2062647.1"/>
    <property type="molecule type" value="Genomic_DNA"/>
</dbReference>
<dbReference type="SUPFAM" id="SSF51069">
    <property type="entry name" value="Carbonic anhydrase"/>
    <property type="match status" value="1"/>
</dbReference>
<dbReference type="PANTHER" id="PTHR18952:SF274">
    <property type="entry name" value="ALPHA-CARBONIC ANHYDRASE DOMAIN-CONTAINING PROTEIN"/>
    <property type="match status" value="1"/>
</dbReference>
<dbReference type="PANTHER" id="PTHR18952">
    <property type="entry name" value="CARBONIC ANHYDRASE"/>
    <property type="match status" value="1"/>
</dbReference>
<evidence type="ECO:0000313" key="3">
    <source>
        <dbReference type="EMBL" id="KAL2062647.1"/>
    </source>
</evidence>
<evidence type="ECO:0000313" key="4">
    <source>
        <dbReference type="Proteomes" id="UP001595075"/>
    </source>
</evidence>
<dbReference type="Pfam" id="PF00194">
    <property type="entry name" value="Carb_anhydrase"/>
    <property type="match status" value="1"/>
</dbReference>
<dbReference type="InterPro" id="IPR041891">
    <property type="entry name" value="Alpha_CA_prokaryot-like"/>
</dbReference>
<dbReference type="PROSITE" id="PS51144">
    <property type="entry name" value="ALPHA_CA_2"/>
    <property type="match status" value="1"/>
</dbReference>